<dbReference type="GO" id="GO:0071949">
    <property type="term" value="F:FAD binding"/>
    <property type="evidence" value="ECO:0007669"/>
    <property type="project" value="InterPro"/>
</dbReference>
<evidence type="ECO:0000313" key="5">
    <source>
        <dbReference type="Proteomes" id="UP000239480"/>
    </source>
</evidence>
<proteinExistence type="predicted"/>
<dbReference type="PANTHER" id="PTHR13789">
    <property type="entry name" value="MONOOXYGENASE"/>
    <property type="match status" value="1"/>
</dbReference>
<keyword evidence="2" id="KW-0503">Monooxygenase</keyword>
<keyword evidence="5" id="KW-1185">Reference proteome</keyword>
<dbReference type="PANTHER" id="PTHR13789:SF309">
    <property type="entry name" value="PUTATIVE (AFU_ORTHOLOGUE AFUA_6G14510)-RELATED"/>
    <property type="match status" value="1"/>
</dbReference>
<dbReference type="Gene3D" id="3.50.50.60">
    <property type="entry name" value="FAD/NAD(P)-binding domain"/>
    <property type="match status" value="1"/>
</dbReference>
<dbReference type="RefSeq" id="WP_106203435.1">
    <property type="nucleotide sequence ID" value="NZ_PVTD01000001.1"/>
</dbReference>
<comment type="caution">
    <text evidence="4">The sequence shown here is derived from an EMBL/GenBank/DDBJ whole genome shotgun (WGS) entry which is preliminary data.</text>
</comment>
<dbReference type="AlphaFoldDB" id="A0A2T0RZV4"/>
<dbReference type="InterPro" id="IPR050493">
    <property type="entry name" value="FAD-dep_Monooxygenase_BioMet"/>
</dbReference>
<organism evidence="4 5">
    <name type="scientific">Aliiruegeria haliotis</name>
    <dbReference type="NCBI Taxonomy" id="1280846"/>
    <lineage>
        <taxon>Bacteria</taxon>
        <taxon>Pseudomonadati</taxon>
        <taxon>Pseudomonadota</taxon>
        <taxon>Alphaproteobacteria</taxon>
        <taxon>Rhodobacterales</taxon>
        <taxon>Roseobacteraceae</taxon>
        <taxon>Aliiruegeria</taxon>
    </lineage>
</organism>
<name>A0A2T0RZV4_9RHOB</name>
<dbReference type="GO" id="GO:0004497">
    <property type="term" value="F:monooxygenase activity"/>
    <property type="evidence" value="ECO:0007669"/>
    <property type="project" value="UniProtKB-KW"/>
</dbReference>
<feature type="domain" description="FAD-binding" evidence="3">
    <location>
        <begin position="8"/>
        <end position="340"/>
    </location>
</feature>
<evidence type="ECO:0000259" key="3">
    <source>
        <dbReference type="Pfam" id="PF01494"/>
    </source>
</evidence>
<dbReference type="OrthoDB" id="4230779at2"/>
<dbReference type="SUPFAM" id="SSF54373">
    <property type="entry name" value="FAD-linked reductases, C-terminal domain"/>
    <property type="match status" value="1"/>
</dbReference>
<sequence>MNLIGREITILGAGVAGLAAARALAMRGASVRVIEQAPEVTEVGAGLQISPNGGVVLEALGLGKAFEEISTASRGAVLRDYARGAEVLRLDLAKFGRFGLVHRADLIGVLEQGAREAGVRFDLGVHVASVHLNSREPVIFVDGKDPERLPFLIAADGLHSRLRAALSGESTPEFTGHVAWRALLPIEKGSVAPEAHVFMGPGKHLVAYPLRDGTLLNLVGVQERREWAEEGWNHRGDPDTFRKVFSDFGHPVRGWLEQVQDVMVWGLFKHPVATEWYGWNAVLAGDAAHPTLPFLAQGACLGLEDAWVLAHALATHDSVAAALAWYQDIRAPRARRIVDAATSNARNYHLRAAPIRAIAHTGLRMIGQASPDFMVDRFEWLYTHDVTAY</sequence>
<evidence type="ECO:0000256" key="2">
    <source>
        <dbReference type="ARBA" id="ARBA00023033"/>
    </source>
</evidence>
<keyword evidence="1" id="KW-0560">Oxidoreductase</keyword>
<dbReference type="Pfam" id="PF01494">
    <property type="entry name" value="FAD_binding_3"/>
    <property type="match status" value="1"/>
</dbReference>
<dbReference type="InterPro" id="IPR036188">
    <property type="entry name" value="FAD/NAD-bd_sf"/>
</dbReference>
<dbReference type="SUPFAM" id="SSF51905">
    <property type="entry name" value="FAD/NAD(P)-binding domain"/>
    <property type="match status" value="1"/>
</dbReference>
<accession>A0A2T0RZV4</accession>
<dbReference type="Proteomes" id="UP000239480">
    <property type="component" value="Unassembled WGS sequence"/>
</dbReference>
<dbReference type="InterPro" id="IPR002938">
    <property type="entry name" value="FAD-bd"/>
</dbReference>
<dbReference type="PRINTS" id="PR00420">
    <property type="entry name" value="RNGMNOXGNASE"/>
</dbReference>
<evidence type="ECO:0000313" key="4">
    <source>
        <dbReference type="EMBL" id="PRY26704.1"/>
    </source>
</evidence>
<protein>
    <submittedName>
        <fullName evidence="4">Salicylate hydroxylase</fullName>
    </submittedName>
</protein>
<gene>
    <name evidence="4" type="ORF">CLV78_101805</name>
</gene>
<reference evidence="4 5" key="1">
    <citation type="submission" date="2018-03" db="EMBL/GenBank/DDBJ databases">
        <title>Genomic Encyclopedia of Archaeal and Bacterial Type Strains, Phase II (KMG-II): from individual species to whole genera.</title>
        <authorList>
            <person name="Goeker M."/>
        </authorList>
    </citation>
    <scope>NUCLEOTIDE SEQUENCE [LARGE SCALE GENOMIC DNA]</scope>
    <source>
        <strain evidence="4 5">DSM 29328</strain>
    </source>
</reference>
<dbReference type="EMBL" id="PVTD01000001">
    <property type="protein sequence ID" value="PRY26704.1"/>
    <property type="molecule type" value="Genomic_DNA"/>
</dbReference>
<evidence type="ECO:0000256" key="1">
    <source>
        <dbReference type="ARBA" id="ARBA00023002"/>
    </source>
</evidence>